<evidence type="ECO:0000256" key="1">
    <source>
        <dbReference type="ARBA" id="ARBA00022737"/>
    </source>
</evidence>
<feature type="transmembrane region" description="Helical" evidence="3">
    <location>
        <begin position="908"/>
        <end position="928"/>
    </location>
</feature>
<dbReference type="PANTHER" id="PTHR10582">
    <property type="entry name" value="TRANSIENT RECEPTOR POTENTIAL ION CHANNEL PROTEIN"/>
    <property type="match status" value="1"/>
</dbReference>
<keyword evidence="1" id="KW-0677">Repeat</keyword>
<feature type="region of interest" description="Disordered" evidence="2">
    <location>
        <begin position="1"/>
        <end position="37"/>
    </location>
</feature>
<keyword evidence="3" id="KW-0472">Membrane</keyword>
<feature type="transmembrane region" description="Helical" evidence="3">
    <location>
        <begin position="815"/>
        <end position="842"/>
    </location>
</feature>
<sequence length="1083" mass="121696">MSEAEEDSSEYAEESEEEDPSTGPDSEDLESEPDDEEMEVLKKYLSVNDKSLDDLELPPKVVKSTVRAWDSFVGVFERKESAADAIYGAFFDAAPNLQGMFRAPRATMGLRILTGITSFVHAAHDATLLRRQVEAVAFNHLDLDVTAPRVEIFREATMEVFDLELGALFGTRARMGLSSIMTYAGGAYIFCRKEYAGRIRLLLRSWNTAAKKGDDVDQIEDLDSKSDEEEEEEEVAQERVEVDPTKSQEGGKNSQLKVPTTFDEMFLFNAAVMGYSNSTWMKFILEYFDPIVTNVANSYRLQEACDVLSLNLAKCKGEINLPEFKAVMLASLRSLVPKEWNSQHEVAWNWLWENVERLLTKQLGKPRAQQKALERFVVNLSQDALTGYCRDVYKRFFQLAPSGQDFFKQSTTRLFFIAEKIVEMTVEMYRTPKKMVEELSGLGLRHVGYGVPTELFSPYVTAAVEIVRGFTTDDTTETAFAWSLTLIAKIMVRTLVEGSTVVMQAINTNIEKNLKKAIAVAPRGKRAMELLNITVGTQSISPLYWAIESGSLVCAQAMIEDLLTIRADRDNYYYGADALFTRHPEVIKKLSSSAPSLLETLLEGLVWRSRVISNGTRRVNCYCKHLMQDVDGNPHQALQWLVEYGNPVIISQFTIVLVADLIWTRLAAYHFLLGRCYFLFTLCVAVTSQSFLSYSKASKTPETLESNTVVFVCRIFLYLGSMGKILYGQIRCFQADCRNGDIDRSFYIPIPQYLFSLKEAGNFLLLWILVCMCIEEPLWHCGVWSTTETALIFSTHCETVEENGSKRRYTGFSCVAILLYWALLLDFSIFSMHISAYVLVFGRVLSEVALFVMALAFVVVAFATSIMALEHDFVEMASMDEWLLSLTEMSLGMFHPDYYRSLNSESNVLIVVIIFMLIVSIILVNLLVAQLNQAYQHVYTDMQGYARLNRASVIVATLEGISNKRWGRFLRGMNFEERLEFNEGDVGLAGGVQIVEPAAAHIVTVDSIRRFGGSSAPTMPWPDEEDSMEDRFDRLEKLIVSSVKKMGKGRSKKKKTKDNGSSVLASLSGATDEGSDGSGSGSD</sequence>
<feature type="transmembrane region" description="Helical" evidence="3">
    <location>
        <begin position="848"/>
        <end position="869"/>
    </location>
</feature>
<dbReference type="InterPro" id="IPR009050">
    <property type="entry name" value="Globin-like_sf"/>
</dbReference>
<feature type="region of interest" description="Disordered" evidence="2">
    <location>
        <begin position="217"/>
        <end position="255"/>
    </location>
</feature>
<dbReference type="GO" id="GO:0098703">
    <property type="term" value="P:calcium ion import across plasma membrane"/>
    <property type="evidence" value="ECO:0007669"/>
    <property type="project" value="TreeGrafter"/>
</dbReference>
<feature type="compositionally biased region" description="Acidic residues" evidence="2">
    <location>
        <begin position="217"/>
        <end position="235"/>
    </location>
</feature>
<evidence type="ECO:0008006" key="6">
    <source>
        <dbReference type="Google" id="ProtNLM"/>
    </source>
</evidence>
<keyword evidence="3" id="KW-1133">Transmembrane helix</keyword>
<proteinExistence type="predicted"/>
<keyword evidence="3" id="KW-0812">Transmembrane</keyword>
<dbReference type="CDD" id="cd01040">
    <property type="entry name" value="Mb-like"/>
    <property type="match status" value="2"/>
</dbReference>
<dbReference type="GO" id="GO:0005886">
    <property type="term" value="C:plasma membrane"/>
    <property type="evidence" value="ECO:0007669"/>
    <property type="project" value="TreeGrafter"/>
</dbReference>
<dbReference type="GO" id="GO:0019825">
    <property type="term" value="F:oxygen binding"/>
    <property type="evidence" value="ECO:0007669"/>
    <property type="project" value="InterPro"/>
</dbReference>
<organism evidence="4 5">
    <name type="scientific">Effrenium voratum</name>
    <dbReference type="NCBI Taxonomy" id="2562239"/>
    <lineage>
        <taxon>Eukaryota</taxon>
        <taxon>Sar</taxon>
        <taxon>Alveolata</taxon>
        <taxon>Dinophyceae</taxon>
        <taxon>Suessiales</taxon>
        <taxon>Symbiodiniaceae</taxon>
        <taxon>Effrenium</taxon>
    </lineage>
</organism>
<protein>
    <recommendedName>
        <fullName evidence="6">Globin family profile domain-containing protein</fullName>
    </recommendedName>
</protein>
<dbReference type="SUPFAM" id="SSF46458">
    <property type="entry name" value="Globin-like"/>
    <property type="match status" value="2"/>
</dbReference>
<dbReference type="GO" id="GO:0020037">
    <property type="term" value="F:heme binding"/>
    <property type="evidence" value="ECO:0007669"/>
    <property type="project" value="InterPro"/>
</dbReference>
<comment type="caution">
    <text evidence="4">The sequence shown here is derived from an EMBL/GenBank/DDBJ whole genome shotgun (WGS) entry which is preliminary data.</text>
</comment>
<dbReference type="InterPro" id="IPR044399">
    <property type="entry name" value="Mb-like_M"/>
</dbReference>
<evidence type="ECO:0000256" key="2">
    <source>
        <dbReference type="SAM" id="MobiDB-lite"/>
    </source>
</evidence>
<evidence type="ECO:0000313" key="5">
    <source>
        <dbReference type="Proteomes" id="UP001178507"/>
    </source>
</evidence>
<dbReference type="Proteomes" id="UP001178507">
    <property type="component" value="Unassembled WGS sequence"/>
</dbReference>
<evidence type="ECO:0000256" key="3">
    <source>
        <dbReference type="SAM" id="Phobius"/>
    </source>
</evidence>
<gene>
    <name evidence="4" type="ORF">EVOR1521_LOCUS1925</name>
</gene>
<feature type="compositionally biased region" description="Low complexity" evidence="2">
    <location>
        <begin position="1059"/>
        <end position="1072"/>
    </location>
</feature>
<evidence type="ECO:0000313" key="4">
    <source>
        <dbReference type="EMBL" id="CAJ1371652.1"/>
    </source>
</evidence>
<dbReference type="InterPro" id="IPR024862">
    <property type="entry name" value="TRPV"/>
</dbReference>
<feature type="region of interest" description="Disordered" evidence="2">
    <location>
        <begin position="1043"/>
        <end position="1083"/>
    </location>
</feature>
<dbReference type="EMBL" id="CAUJNA010000091">
    <property type="protein sequence ID" value="CAJ1371652.1"/>
    <property type="molecule type" value="Genomic_DNA"/>
</dbReference>
<name>A0AA36HM56_9DINO</name>
<feature type="compositionally biased region" description="Basic and acidic residues" evidence="2">
    <location>
        <begin position="236"/>
        <end position="246"/>
    </location>
</feature>
<keyword evidence="5" id="KW-1185">Reference proteome</keyword>
<dbReference type="InterPro" id="IPR012292">
    <property type="entry name" value="Globin/Proto"/>
</dbReference>
<feature type="compositionally biased region" description="Basic residues" evidence="2">
    <location>
        <begin position="1045"/>
        <end position="1056"/>
    </location>
</feature>
<dbReference type="Gene3D" id="1.10.490.10">
    <property type="entry name" value="Globins"/>
    <property type="match status" value="2"/>
</dbReference>
<accession>A0AA36HM56</accession>
<dbReference type="PANTHER" id="PTHR10582:SF2">
    <property type="entry name" value="INACTIVE"/>
    <property type="match status" value="1"/>
</dbReference>
<dbReference type="AlphaFoldDB" id="A0AA36HM56"/>
<dbReference type="GO" id="GO:0005216">
    <property type="term" value="F:monoatomic ion channel activity"/>
    <property type="evidence" value="ECO:0007669"/>
    <property type="project" value="InterPro"/>
</dbReference>
<reference evidence="4" key="1">
    <citation type="submission" date="2023-08" db="EMBL/GenBank/DDBJ databases">
        <authorList>
            <person name="Chen Y."/>
            <person name="Shah S."/>
            <person name="Dougan E. K."/>
            <person name="Thang M."/>
            <person name="Chan C."/>
        </authorList>
    </citation>
    <scope>NUCLEOTIDE SEQUENCE</scope>
</reference>